<evidence type="ECO:0000313" key="4">
    <source>
        <dbReference type="Proteomes" id="UP001642483"/>
    </source>
</evidence>
<feature type="domain" description="C-type lectin" evidence="2">
    <location>
        <begin position="211"/>
        <end position="320"/>
    </location>
</feature>
<dbReference type="InterPro" id="IPR016186">
    <property type="entry name" value="C-type_lectin-like/link_sf"/>
</dbReference>
<dbReference type="PROSITE" id="PS50041">
    <property type="entry name" value="C_TYPE_LECTIN_2"/>
    <property type="match status" value="1"/>
</dbReference>
<dbReference type="InterPro" id="IPR016187">
    <property type="entry name" value="CTDL_fold"/>
</dbReference>
<evidence type="ECO:0000259" key="2">
    <source>
        <dbReference type="PROSITE" id="PS50041"/>
    </source>
</evidence>
<reference evidence="3 4" key="1">
    <citation type="submission" date="2024-02" db="EMBL/GenBank/DDBJ databases">
        <authorList>
            <person name="Daric V."/>
            <person name="Darras S."/>
        </authorList>
    </citation>
    <scope>NUCLEOTIDE SEQUENCE [LARGE SCALE GENOMIC DNA]</scope>
</reference>
<evidence type="ECO:0000313" key="3">
    <source>
        <dbReference type="EMBL" id="CAK8680524.1"/>
    </source>
</evidence>
<keyword evidence="1" id="KW-0472">Membrane</keyword>
<dbReference type="SMART" id="SM00034">
    <property type="entry name" value="CLECT"/>
    <property type="match status" value="1"/>
</dbReference>
<accession>A0ABP0FPS7</accession>
<dbReference type="Gene3D" id="3.10.100.10">
    <property type="entry name" value="Mannose-Binding Protein A, subunit A"/>
    <property type="match status" value="1"/>
</dbReference>
<evidence type="ECO:0000256" key="1">
    <source>
        <dbReference type="SAM" id="Phobius"/>
    </source>
</evidence>
<dbReference type="InterPro" id="IPR001304">
    <property type="entry name" value="C-type_lectin-like"/>
</dbReference>
<organism evidence="3 4">
    <name type="scientific">Clavelina lepadiformis</name>
    <name type="common">Light-bulb sea squirt</name>
    <name type="synonym">Ascidia lepadiformis</name>
    <dbReference type="NCBI Taxonomy" id="159417"/>
    <lineage>
        <taxon>Eukaryota</taxon>
        <taxon>Metazoa</taxon>
        <taxon>Chordata</taxon>
        <taxon>Tunicata</taxon>
        <taxon>Ascidiacea</taxon>
        <taxon>Aplousobranchia</taxon>
        <taxon>Clavelinidae</taxon>
        <taxon>Clavelina</taxon>
    </lineage>
</organism>
<dbReference type="SUPFAM" id="SSF56436">
    <property type="entry name" value="C-type lectin-like"/>
    <property type="match status" value="1"/>
</dbReference>
<proteinExistence type="predicted"/>
<comment type="caution">
    <text evidence="3">The sequence shown here is derived from an EMBL/GenBank/DDBJ whole genome shotgun (WGS) entry which is preliminary data.</text>
</comment>
<sequence>MQTEYLIRRRACEKAKPTYRQNLRSFVKRAWWEYLLYCFIASAICICCIEALNSILDFIATHQRCAYYPDQVTSFLQNTEKERIEIIYTALTDTETGHVKHHFSVENAPEGSVLKIQPTTDEQLQGFLIQLHDEQTLSESSLHHKLLQILPTPLAENWALGNFTQKSSLIKLKEDIAALRFKLFQEKLMFLHWQLHSRVFDSILIGQELLTWEEAKQACAQNEASLLQLAIFDHAILNEFLHGIIMFGRGYWLGIYYSNNSWWWLDDTPTGAEKSLFLELGLSRNIIQNKSEGDTVYCVALTENGGHILQAQSCNRSKNYALCERI</sequence>
<keyword evidence="1" id="KW-1133">Transmembrane helix</keyword>
<dbReference type="CDD" id="cd00037">
    <property type="entry name" value="CLECT"/>
    <property type="match status" value="1"/>
</dbReference>
<gene>
    <name evidence="3" type="ORF">CVLEPA_LOCUS10770</name>
</gene>
<feature type="transmembrane region" description="Helical" evidence="1">
    <location>
        <begin position="34"/>
        <end position="56"/>
    </location>
</feature>
<keyword evidence="4" id="KW-1185">Reference proteome</keyword>
<protein>
    <recommendedName>
        <fullName evidence="2">C-type lectin domain-containing protein</fullName>
    </recommendedName>
</protein>
<dbReference type="Pfam" id="PF00059">
    <property type="entry name" value="Lectin_C"/>
    <property type="match status" value="1"/>
</dbReference>
<dbReference type="Proteomes" id="UP001642483">
    <property type="component" value="Unassembled WGS sequence"/>
</dbReference>
<name>A0ABP0FPS7_CLALP</name>
<dbReference type="EMBL" id="CAWYQH010000068">
    <property type="protein sequence ID" value="CAK8680524.1"/>
    <property type="molecule type" value="Genomic_DNA"/>
</dbReference>
<keyword evidence="1" id="KW-0812">Transmembrane</keyword>